<evidence type="ECO:0000313" key="1">
    <source>
        <dbReference type="EMBL" id="CAG8519722.1"/>
    </source>
</evidence>
<gene>
    <name evidence="1" type="ORF">ACOLOM_LOCUS3597</name>
</gene>
<name>A0ACA9LAG9_9GLOM</name>
<proteinExistence type="predicted"/>
<organism evidence="1 2">
    <name type="scientific">Acaulospora colombiana</name>
    <dbReference type="NCBI Taxonomy" id="27376"/>
    <lineage>
        <taxon>Eukaryota</taxon>
        <taxon>Fungi</taxon>
        <taxon>Fungi incertae sedis</taxon>
        <taxon>Mucoromycota</taxon>
        <taxon>Glomeromycotina</taxon>
        <taxon>Glomeromycetes</taxon>
        <taxon>Diversisporales</taxon>
        <taxon>Acaulosporaceae</taxon>
        <taxon>Acaulospora</taxon>
    </lineage>
</organism>
<keyword evidence="2" id="KW-1185">Reference proteome</keyword>
<sequence>MEEIFDHESLNEEELNGEMTDAGYENDEDEGDLDMKDIGEEAWLVKVLPILYGGSNLMMSRWNLQEFESILNNSPSDNDLHKDLPKEYELDIIGKDVQDSYCFCQDINADTRTVKTTFNMKPSTNDVEYNKKLRERTIQASKPERTIRILGEDESRGAYVPPGGTSAAQKKAKVTMEQKTTRMPRNDLLDLLFDAFSRYMYWTFRGLKDYAKQPESYLKEILSEIAILDKKGPYNNCYHLKPEYSQKNSAAEISVAPQGLEAPIAGVGSGGEEQLEFEEDETMLDRNSDDEELFGSE</sequence>
<comment type="caution">
    <text evidence="1">The sequence shown here is derived from an EMBL/GenBank/DDBJ whole genome shotgun (WGS) entry which is preliminary data.</text>
</comment>
<protein>
    <submittedName>
        <fullName evidence="1">9345_t:CDS:1</fullName>
    </submittedName>
</protein>
<evidence type="ECO:0000313" key="2">
    <source>
        <dbReference type="Proteomes" id="UP000789525"/>
    </source>
</evidence>
<reference evidence="1" key="1">
    <citation type="submission" date="2021-06" db="EMBL/GenBank/DDBJ databases">
        <authorList>
            <person name="Kallberg Y."/>
            <person name="Tangrot J."/>
            <person name="Rosling A."/>
        </authorList>
    </citation>
    <scope>NUCLEOTIDE SEQUENCE</scope>
    <source>
        <strain evidence="1">CL356</strain>
    </source>
</reference>
<dbReference type="EMBL" id="CAJVPT010005400">
    <property type="protein sequence ID" value="CAG8519722.1"/>
    <property type="molecule type" value="Genomic_DNA"/>
</dbReference>
<accession>A0ACA9LAG9</accession>
<dbReference type="Proteomes" id="UP000789525">
    <property type="component" value="Unassembled WGS sequence"/>
</dbReference>